<evidence type="ECO:0000313" key="4">
    <source>
        <dbReference type="Proteomes" id="UP000654075"/>
    </source>
</evidence>
<dbReference type="Gene3D" id="3.90.190.10">
    <property type="entry name" value="Protein tyrosine phosphatase superfamily"/>
    <property type="match status" value="1"/>
</dbReference>
<keyword evidence="4" id="KW-1185">Reference proteome</keyword>
<proteinExistence type="predicted"/>
<dbReference type="PROSITE" id="PS50056">
    <property type="entry name" value="TYR_PHOSPHATASE_2"/>
    <property type="match status" value="1"/>
</dbReference>
<gene>
    <name evidence="3" type="ORF">PGLA1383_LOCUS30339</name>
</gene>
<feature type="region of interest" description="Disordered" evidence="1">
    <location>
        <begin position="322"/>
        <end position="346"/>
    </location>
</feature>
<feature type="compositionally biased region" description="Low complexity" evidence="1">
    <location>
        <begin position="90"/>
        <end position="107"/>
    </location>
</feature>
<dbReference type="EMBL" id="CAJNNV010025129">
    <property type="protein sequence ID" value="CAE8612549.1"/>
    <property type="molecule type" value="Genomic_DNA"/>
</dbReference>
<dbReference type="Proteomes" id="UP000654075">
    <property type="component" value="Unassembled WGS sequence"/>
</dbReference>
<evidence type="ECO:0000313" key="3">
    <source>
        <dbReference type="EMBL" id="CAE8612549.1"/>
    </source>
</evidence>
<dbReference type="Pfam" id="PF00782">
    <property type="entry name" value="DSPc"/>
    <property type="match status" value="1"/>
</dbReference>
<dbReference type="InterPro" id="IPR029021">
    <property type="entry name" value="Prot-tyrosine_phosphatase-like"/>
</dbReference>
<accession>A0A813FFV2</accession>
<name>A0A813FFV2_POLGL</name>
<evidence type="ECO:0000259" key="2">
    <source>
        <dbReference type="PROSITE" id="PS50056"/>
    </source>
</evidence>
<organism evidence="3 4">
    <name type="scientific">Polarella glacialis</name>
    <name type="common">Dinoflagellate</name>
    <dbReference type="NCBI Taxonomy" id="89957"/>
    <lineage>
        <taxon>Eukaryota</taxon>
        <taxon>Sar</taxon>
        <taxon>Alveolata</taxon>
        <taxon>Dinophyceae</taxon>
        <taxon>Suessiales</taxon>
        <taxon>Suessiaceae</taxon>
        <taxon>Polarella</taxon>
    </lineage>
</organism>
<dbReference type="InterPro" id="IPR000387">
    <property type="entry name" value="Tyr_Pase_dom"/>
</dbReference>
<dbReference type="SUPFAM" id="SSF52799">
    <property type="entry name" value="(Phosphotyrosine protein) phosphatases II"/>
    <property type="match status" value="1"/>
</dbReference>
<evidence type="ECO:0000256" key="1">
    <source>
        <dbReference type="SAM" id="MobiDB-lite"/>
    </source>
</evidence>
<sequence length="346" mass="36851">MATEPAWLSRFRAQAPAEDVAAVWVASLNEEEQTLAETDAGAARARLRVALLDSGCPEVKADAANGYKYIGAVLRAADTALGIKHKRSDGSVPSTAGPSGAGAPAVGRQVFPAEGRPGTLGIWWSDFKAACRIEQLVAQGVTHRLNVAAECVGKFPEEKEGKGDTCVLKTVHVPMRDLFGEDCDDEVIAEWVAQLGQALDILREWKKEGAVVNINCQMGKNRSGAAVAIWMCRERGWGLMEAVLKLREITALACGNPHIIKALTIFLDEPAAEVPLNPAGDGGGWICISPPGSPRAGSPDPDSNQPCENIAQAAFEKLAALEEKQEEESEKLPEDFGGLFEDIADA</sequence>
<feature type="region of interest" description="Disordered" evidence="1">
    <location>
        <begin position="289"/>
        <end position="308"/>
    </location>
</feature>
<feature type="region of interest" description="Disordered" evidence="1">
    <location>
        <begin position="86"/>
        <end position="108"/>
    </location>
</feature>
<reference evidence="3" key="1">
    <citation type="submission" date="2021-02" db="EMBL/GenBank/DDBJ databases">
        <authorList>
            <person name="Dougan E. K."/>
            <person name="Rhodes N."/>
            <person name="Thang M."/>
            <person name="Chan C."/>
        </authorList>
    </citation>
    <scope>NUCLEOTIDE SEQUENCE</scope>
</reference>
<dbReference type="AlphaFoldDB" id="A0A813FFV2"/>
<dbReference type="InterPro" id="IPR000340">
    <property type="entry name" value="Dual-sp_phosphatase_cat-dom"/>
</dbReference>
<feature type="domain" description="Tyrosine specific protein phosphatases" evidence="2">
    <location>
        <begin position="193"/>
        <end position="248"/>
    </location>
</feature>
<dbReference type="CDD" id="cd14498">
    <property type="entry name" value="DSP"/>
    <property type="match status" value="1"/>
</dbReference>
<dbReference type="OrthoDB" id="431803at2759"/>
<protein>
    <recommendedName>
        <fullName evidence="2">Tyrosine specific protein phosphatases domain-containing protein</fullName>
    </recommendedName>
</protein>
<comment type="caution">
    <text evidence="3">The sequence shown here is derived from an EMBL/GenBank/DDBJ whole genome shotgun (WGS) entry which is preliminary data.</text>
</comment>